<evidence type="ECO:0000313" key="4">
    <source>
        <dbReference type="Proteomes" id="UP000996601"/>
    </source>
</evidence>
<dbReference type="InterPro" id="IPR050659">
    <property type="entry name" value="Peptidase_M24B"/>
</dbReference>
<gene>
    <name evidence="3" type="ORF">GB927_032050</name>
</gene>
<evidence type="ECO:0000259" key="1">
    <source>
        <dbReference type="Pfam" id="PF00557"/>
    </source>
</evidence>
<dbReference type="Gene3D" id="3.40.350.10">
    <property type="entry name" value="Creatinase/prolidase N-terminal domain"/>
    <property type="match status" value="1"/>
</dbReference>
<dbReference type="InterPro" id="IPR000587">
    <property type="entry name" value="Creatinase_N"/>
</dbReference>
<protein>
    <submittedName>
        <fullName evidence="3">Xaa-Pro peptidase family protein</fullName>
    </submittedName>
</protein>
<evidence type="ECO:0000313" key="3">
    <source>
        <dbReference type="EMBL" id="MCQ4634706.1"/>
    </source>
</evidence>
<dbReference type="SUPFAM" id="SSF53092">
    <property type="entry name" value="Creatinase/prolidase N-terminal domain"/>
    <property type="match status" value="1"/>
</dbReference>
<dbReference type="CDD" id="cd01066">
    <property type="entry name" value="APP_MetAP"/>
    <property type="match status" value="1"/>
</dbReference>
<dbReference type="Gene3D" id="3.90.230.10">
    <property type="entry name" value="Creatinase/methionine aminopeptidase superfamily"/>
    <property type="match status" value="1"/>
</dbReference>
<keyword evidence="4" id="KW-1185">Reference proteome</keyword>
<reference evidence="3" key="1">
    <citation type="submission" date="2021-07" db="EMBL/GenBank/DDBJ databases">
        <title>Shinella sp. nov., a novel member of the genus Shinella from water.</title>
        <authorList>
            <person name="Deng Y."/>
        </authorList>
    </citation>
    <scope>NUCLEOTIDE SEQUENCE</scope>
    <source>
        <strain evidence="3">CPCC 100929</strain>
    </source>
</reference>
<dbReference type="InterPro" id="IPR029149">
    <property type="entry name" value="Creatin/AminoP/Spt16_N"/>
</dbReference>
<evidence type="ECO:0000259" key="2">
    <source>
        <dbReference type="Pfam" id="PF01321"/>
    </source>
</evidence>
<dbReference type="Pfam" id="PF00557">
    <property type="entry name" value="Peptidase_M24"/>
    <property type="match status" value="1"/>
</dbReference>
<accession>A0ABT1RI91</accession>
<organism evidence="3 4">
    <name type="scientific">Shinella lacus</name>
    <dbReference type="NCBI Taxonomy" id="2654216"/>
    <lineage>
        <taxon>Bacteria</taxon>
        <taxon>Pseudomonadati</taxon>
        <taxon>Pseudomonadota</taxon>
        <taxon>Alphaproteobacteria</taxon>
        <taxon>Hyphomicrobiales</taxon>
        <taxon>Rhizobiaceae</taxon>
        <taxon>Shinella</taxon>
    </lineage>
</organism>
<dbReference type="RefSeq" id="WP_256121254.1">
    <property type="nucleotide sequence ID" value="NZ_WHSB02000022.1"/>
</dbReference>
<proteinExistence type="predicted"/>
<dbReference type="PANTHER" id="PTHR46112:SF3">
    <property type="entry name" value="AMINOPEPTIDASE YPDF"/>
    <property type="match status" value="1"/>
</dbReference>
<name>A0ABT1RI91_9HYPH</name>
<dbReference type="SUPFAM" id="SSF55920">
    <property type="entry name" value="Creatinase/aminopeptidase"/>
    <property type="match status" value="1"/>
</dbReference>
<comment type="caution">
    <text evidence="3">The sequence shown here is derived from an EMBL/GenBank/DDBJ whole genome shotgun (WGS) entry which is preliminary data.</text>
</comment>
<dbReference type="Proteomes" id="UP000996601">
    <property type="component" value="Unassembled WGS sequence"/>
</dbReference>
<dbReference type="InterPro" id="IPR000994">
    <property type="entry name" value="Pept_M24"/>
</dbReference>
<sequence>MRLAFSVPTYLERLERVRARMRARELDAIVVTSPESICWLAGYDCTSYSHLQGLIVLANDSEPHFFTRTTEASIFWDTSWLRSARFYDIELENPVKVLSRLLSDLGLNAGRIGVNLQATSKSVSMLPGQWDMLRGDLPEVAWIDATDLVLEERLIKSPAELGFQWQAAQMADFALNTAIAAIRPGMSEIELAGIAAKALADVGSEYVAVPPMVVSGSRSALVHGMATRQTIGLGDTICIELGACVNRYHAIVMRTIVLGRPSPRMVEVAACLKEGLDAAIASVKPGVPVGVPDEVCNARLDRLDLRRRRDHRMGYSLGLAYPSGWMEPPMLIKGDSHTFAPGMVFSLEPNISLQDEGFGLKLGDTVMCTEDGAMSLTRIPRDLIVIDNF</sequence>
<feature type="domain" description="Creatinase N-terminal" evidence="2">
    <location>
        <begin position="13"/>
        <end position="155"/>
    </location>
</feature>
<dbReference type="EMBL" id="WHSB02000022">
    <property type="protein sequence ID" value="MCQ4634706.1"/>
    <property type="molecule type" value="Genomic_DNA"/>
</dbReference>
<dbReference type="Pfam" id="PF01321">
    <property type="entry name" value="Creatinase_N"/>
    <property type="match status" value="1"/>
</dbReference>
<feature type="domain" description="Peptidase M24" evidence="1">
    <location>
        <begin position="166"/>
        <end position="370"/>
    </location>
</feature>
<dbReference type="InterPro" id="IPR036005">
    <property type="entry name" value="Creatinase/aminopeptidase-like"/>
</dbReference>
<dbReference type="PANTHER" id="PTHR46112">
    <property type="entry name" value="AMINOPEPTIDASE"/>
    <property type="match status" value="1"/>
</dbReference>